<dbReference type="Proteomes" id="UP000509448">
    <property type="component" value="Chromosome"/>
</dbReference>
<proteinExistence type="predicted"/>
<keyword evidence="2" id="KW-1185">Reference proteome</keyword>
<protein>
    <recommendedName>
        <fullName evidence="3">B-block binding subunit of TFIIIC domain-containing protein</fullName>
    </recommendedName>
</protein>
<reference evidence="1 2" key="1">
    <citation type="journal article" date="2019" name="ISME J.">
        <title>Isolation and characterization of a thermophilic sulfur- and iron-reducing thaumarchaeote from a terrestrial acidic hot spring.</title>
        <authorList>
            <person name="Kato S."/>
            <person name="Itoh T."/>
            <person name="Yuki M."/>
            <person name="Nagamori M."/>
            <person name="Ohnishi M."/>
            <person name="Uematsu K."/>
            <person name="Suzuki K."/>
            <person name="Takashina T."/>
            <person name="Ohkuma M."/>
        </authorList>
    </citation>
    <scope>NUCLEOTIDE SEQUENCE [LARGE SCALE GENOMIC DNA]</scope>
    <source>
        <strain evidence="1 2">NAS-02</strain>
    </source>
</reference>
<organism evidence="1 2">
    <name type="scientific">Conexivisphaera calida</name>
    <dbReference type="NCBI Taxonomy" id="1874277"/>
    <lineage>
        <taxon>Archaea</taxon>
        <taxon>Nitrososphaerota</taxon>
        <taxon>Conexivisphaeria</taxon>
        <taxon>Conexivisphaerales</taxon>
        <taxon>Conexivisphaeraceae</taxon>
        <taxon>Conexivisphaera</taxon>
    </lineage>
</organism>
<dbReference type="SUPFAM" id="SSF46785">
    <property type="entry name" value="Winged helix' DNA-binding domain"/>
    <property type="match status" value="1"/>
</dbReference>
<dbReference type="AlphaFoldDB" id="A0A4P2VBS7"/>
<gene>
    <name evidence="1" type="ORF">NAS2_0147</name>
</gene>
<accession>A0A4P2VBS7</accession>
<dbReference type="KEGG" id="ccai:NAS2_0147"/>
<evidence type="ECO:0008006" key="3">
    <source>
        <dbReference type="Google" id="ProtNLM"/>
    </source>
</evidence>
<dbReference type="InterPro" id="IPR036390">
    <property type="entry name" value="WH_DNA-bd_sf"/>
</dbReference>
<sequence>MSHEDEEEDLISRVYRLILSSGGEGLLQSELWKKLNLTSRDGSRIATKLEKRRLIVREKILQRGRWTYKLMPLVVPIDTSSVEGLPCLTCPYEYKCEPGGQVSPESCQLLERWLLDNYRKYAAGKGDQ</sequence>
<evidence type="ECO:0000313" key="1">
    <source>
        <dbReference type="EMBL" id="BBE41551.1"/>
    </source>
</evidence>
<dbReference type="GeneID" id="55583967"/>
<evidence type="ECO:0000313" key="2">
    <source>
        <dbReference type="Proteomes" id="UP000509448"/>
    </source>
</evidence>
<name>A0A4P2VBS7_9ARCH</name>
<dbReference type="EMBL" id="AP018732">
    <property type="protein sequence ID" value="BBE41551.1"/>
    <property type="molecule type" value="Genomic_DNA"/>
</dbReference>
<dbReference type="RefSeq" id="WP_232085538.1">
    <property type="nucleotide sequence ID" value="NZ_AP018732.1"/>
</dbReference>